<feature type="repeat" description="TPR" evidence="1">
    <location>
        <begin position="471"/>
        <end position="504"/>
    </location>
</feature>
<keyword evidence="1" id="KW-0802">TPR repeat</keyword>
<reference evidence="3 4" key="1">
    <citation type="journal article" date="2020" name="Biotechnol. Biofuels">
        <title>New insights from the biogas microbiome by comprehensive genome-resolved metagenomics of nearly 1600 species originating from multiple anaerobic digesters.</title>
        <authorList>
            <person name="Campanaro S."/>
            <person name="Treu L."/>
            <person name="Rodriguez-R L.M."/>
            <person name="Kovalovszki A."/>
            <person name="Ziels R.M."/>
            <person name="Maus I."/>
            <person name="Zhu X."/>
            <person name="Kougias P.G."/>
            <person name="Basile A."/>
            <person name="Luo G."/>
            <person name="Schluter A."/>
            <person name="Konstantinidis K.T."/>
            <person name="Angelidaki I."/>
        </authorList>
    </citation>
    <scope>NUCLEOTIDE SEQUENCE [LARGE SCALE GENOMIC DNA]</scope>
    <source>
        <strain evidence="3">AS27yjCOA_65</strain>
    </source>
</reference>
<feature type="domain" description="Glycosyl transferase family 1" evidence="2">
    <location>
        <begin position="196"/>
        <end position="329"/>
    </location>
</feature>
<dbReference type="CDD" id="cd03801">
    <property type="entry name" value="GT4_PimA-like"/>
    <property type="match status" value="1"/>
</dbReference>
<feature type="repeat" description="TPR" evidence="1">
    <location>
        <begin position="437"/>
        <end position="470"/>
    </location>
</feature>
<dbReference type="InterPro" id="IPR019734">
    <property type="entry name" value="TPR_rpt"/>
</dbReference>
<evidence type="ECO:0000313" key="4">
    <source>
        <dbReference type="Proteomes" id="UP000524246"/>
    </source>
</evidence>
<dbReference type="PANTHER" id="PTHR12558:SF33">
    <property type="entry name" value="BLL7664 PROTEIN"/>
    <property type="match status" value="1"/>
</dbReference>
<dbReference type="PANTHER" id="PTHR12558">
    <property type="entry name" value="CELL DIVISION CYCLE 16,23,27"/>
    <property type="match status" value="1"/>
</dbReference>
<dbReference type="Pfam" id="PF00534">
    <property type="entry name" value="Glycos_transf_1"/>
    <property type="match status" value="1"/>
</dbReference>
<dbReference type="Proteomes" id="UP000524246">
    <property type="component" value="Unassembled WGS sequence"/>
</dbReference>
<dbReference type="PROSITE" id="PS50005">
    <property type="entry name" value="TPR"/>
    <property type="match status" value="2"/>
</dbReference>
<dbReference type="AlphaFoldDB" id="A0A7X9IKB5"/>
<dbReference type="Gene3D" id="1.25.40.10">
    <property type="entry name" value="Tetratricopeptide repeat domain"/>
    <property type="match status" value="2"/>
</dbReference>
<dbReference type="InterPro" id="IPR011990">
    <property type="entry name" value="TPR-like_helical_dom_sf"/>
</dbReference>
<evidence type="ECO:0000313" key="3">
    <source>
        <dbReference type="EMBL" id="NMC61800.1"/>
    </source>
</evidence>
<dbReference type="Gene3D" id="3.40.50.2000">
    <property type="entry name" value="Glycogen Phosphorylase B"/>
    <property type="match status" value="1"/>
</dbReference>
<dbReference type="SUPFAM" id="SSF48452">
    <property type="entry name" value="TPR-like"/>
    <property type="match status" value="2"/>
</dbReference>
<dbReference type="InterPro" id="IPR001296">
    <property type="entry name" value="Glyco_trans_1"/>
</dbReference>
<dbReference type="GO" id="GO:0016757">
    <property type="term" value="F:glycosyltransferase activity"/>
    <property type="evidence" value="ECO:0007669"/>
    <property type="project" value="InterPro"/>
</dbReference>
<dbReference type="Pfam" id="PF14559">
    <property type="entry name" value="TPR_19"/>
    <property type="match status" value="1"/>
</dbReference>
<proteinExistence type="predicted"/>
<organism evidence="3 4">
    <name type="scientific">SAR324 cluster bacterium</name>
    <dbReference type="NCBI Taxonomy" id="2024889"/>
    <lineage>
        <taxon>Bacteria</taxon>
        <taxon>Deltaproteobacteria</taxon>
        <taxon>SAR324 cluster</taxon>
    </lineage>
</organism>
<evidence type="ECO:0000256" key="1">
    <source>
        <dbReference type="PROSITE-ProRule" id="PRU00339"/>
    </source>
</evidence>
<dbReference type="Pfam" id="PF13432">
    <property type="entry name" value="TPR_16"/>
    <property type="match status" value="2"/>
</dbReference>
<accession>A0A7X9IKB5</accession>
<dbReference type="SMART" id="SM00028">
    <property type="entry name" value="TPR"/>
    <property type="match status" value="8"/>
</dbReference>
<protein>
    <submittedName>
        <fullName evidence="3">Tetratricopeptide repeat protein</fullName>
    </submittedName>
</protein>
<comment type="caution">
    <text evidence="3">The sequence shown here is derived from an EMBL/GenBank/DDBJ whole genome shotgun (WGS) entry which is preliminary data.</text>
</comment>
<dbReference type="SUPFAM" id="SSF53756">
    <property type="entry name" value="UDP-Glycosyltransferase/glycogen phosphorylase"/>
    <property type="match status" value="1"/>
</dbReference>
<name>A0A7X9IKB5_9DELT</name>
<gene>
    <name evidence="3" type="ORF">GYA55_01390</name>
</gene>
<evidence type="ECO:0000259" key="2">
    <source>
        <dbReference type="Pfam" id="PF00534"/>
    </source>
</evidence>
<dbReference type="EMBL" id="JAAZON010000051">
    <property type="protein sequence ID" value="NMC61800.1"/>
    <property type="molecule type" value="Genomic_DNA"/>
</dbReference>
<sequence>MKELSTKKKPIRVLMQNRSTAFSHRGGDTVLMERLRDSLVEYGVETKVDIEMRENPADYDLVHLFNFALPELLEMQGKRAVEAGRPFVVSTLCEDIANFHNQSIEWGKLLFEYVQNGQDKKWYEETKQNISWNPCPGFPNEWIAQNAAALYTNGKSESDTIRREYGSGPRIIEVQLGHEIQAQGDPEMFIKQYGVKDFIFCVGRFETRKNQLMLLKALEDVNIPVVLAGGGFSYQPDYDWAVRNFKRKGETLILDRISPEMMASAYMACRIHVLASWYELPGLVSLEAARYGKNVVATLKGTAGDYMGDWAFYCDPSDWRSVQNAVLAAYYSPAKEGISDFVKRYTWDETARQTYSSYCDILGISSYKETEAGTQSQGCRQSWESMQTASIGQYDMDFSATNFQELLERGEVAAMNKDFELAKTLLGKAVNINPYAIKALRSLGAVHLANSDPETGAMFFRRALEVDKRDSKSLSGLGMCETMLKNHEKAYEIFLQSLDIQPNELVPILQLLECSYVLGRFDDLERVLNRYLRENPNDVEMQFCLAGCLYKLGRFEESGIKNQEVLSRNPEHRGAKDLERLLAEESAKKKCVGEESKLNKLNWQADPPSMGAIDTRLLGVEDKKRTKNYDEALRDIESIIEEPGLTKAQREKAILLKADLEVVFGRLSEAARCYDNALKENPQCPKALAGKGALAAASGDWVKGKAYFEQALVIDKDFDIALAGMGLWAQFRGELTVAWQYYQKALKKNPENTRALLGVIELGYALNHLEEVEKAVGDYLEMHPGDLDFIYALAGCYFAQNRVDEAKTEVDKITLFQPEHEKALELRDMIEAKINGSNLAL</sequence>